<evidence type="ECO:0000313" key="1">
    <source>
        <dbReference type="EMBL" id="AZQ74990.1"/>
    </source>
</evidence>
<name>A0A3S9PRI9_STRLT</name>
<accession>A0A3S9PRI9</accession>
<dbReference type="OrthoDB" id="4199224at2"/>
<sequence>MSRPEAPWRAVPDADGCPYAVHDHTAAHTAARSVAERKALTFPRSQAVKTLACTTPDIPLPLVALRAEDRVDSAVRAHLPRAQVVPVSR</sequence>
<dbReference type="SUPFAM" id="SSF55826">
    <property type="entry name" value="YbaK/ProRS associated domain"/>
    <property type="match status" value="1"/>
</dbReference>
<dbReference type="GO" id="GO:0002161">
    <property type="term" value="F:aminoacyl-tRNA deacylase activity"/>
    <property type="evidence" value="ECO:0007669"/>
    <property type="project" value="InterPro"/>
</dbReference>
<keyword evidence="2" id="KW-1185">Reference proteome</keyword>
<protein>
    <submittedName>
        <fullName evidence="1">Uncharacterized protein</fullName>
    </submittedName>
</protein>
<gene>
    <name evidence="1" type="ORF">EKH77_30870</name>
</gene>
<dbReference type="AlphaFoldDB" id="A0A3S9PRI9"/>
<dbReference type="Proteomes" id="UP000267900">
    <property type="component" value="Chromosome"/>
</dbReference>
<dbReference type="EMBL" id="CP034587">
    <property type="protein sequence ID" value="AZQ74990.1"/>
    <property type="molecule type" value="Genomic_DNA"/>
</dbReference>
<proteinExistence type="predicted"/>
<dbReference type="RefSeq" id="WP_126917492.1">
    <property type="nucleotide sequence ID" value="NZ_CP034587.1"/>
</dbReference>
<organism evidence="1 2">
    <name type="scientific">Streptomyces luteoverticillatus</name>
    <name type="common">Streptoverticillium luteoverticillatus</name>
    <dbReference type="NCBI Taxonomy" id="66425"/>
    <lineage>
        <taxon>Bacteria</taxon>
        <taxon>Bacillati</taxon>
        <taxon>Actinomycetota</taxon>
        <taxon>Actinomycetes</taxon>
        <taxon>Kitasatosporales</taxon>
        <taxon>Streptomycetaceae</taxon>
        <taxon>Streptomyces</taxon>
    </lineage>
</organism>
<evidence type="ECO:0000313" key="2">
    <source>
        <dbReference type="Proteomes" id="UP000267900"/>
    </source>
</evidence>
<dbReference type="InterPro" id="IPR036754">
    <property type="entry name" value="YbaK/aa-tRNA-synt-asso_dom_sf"/>
</dbReference>
<reference evidence="1 2" key="1">
    <citation type="submission" date="2018-12" db="EMBL/GenBank/DDBJ databases">
        <title>The whole draft genome of Streptomyce luteoverticillatus CGMCC 15060.</title>
        <authorList>
            <person name="Feng Z."/>
            <person name="Chen G."/>
            <person name="Zhang J."/>
            <person name="Zhu H."/>
            <person name="Yu X."/>
            <person name="Zhang W."/>
            <person name="Zhang X."/>
        </authorList>
    </citation>
    <scope>NUCLEOTIDE SEQUENCE [LARGE SCALE GENOMIC DNA]</scope>
    <source>
        <strain evidence="1 2">CGMCC 15060</strain>
    </source>
</reference>